<accession>A0A0E9VJP4</accession>
<reference evidence="1" key="2">
    <citation type="journal article" date="2015" name="Fish Shellfish Immunol.">
        <title>Early steps in the European eel (Anguilla anguilla)-Vibrio vulnificus interaction in the gills: Role of the RtxA13 toxin.</title>
        <authorList>
            <person name="Callol A."/>
            <person name="Pajuelo D."/>
            <person name="Ebbesson L."/>
            <person name="Teles M."/>
            <person name="MacKenzie S."/>
            <person name="Amaro C."/>
        </authorList>
    </citation>
    <scope>NUCLEOTIDE SEQUENCE</scope>
</reference>
<dbReference type="EMBL" id="GBXM01031129">
    <property type="protein sequence ID" value="JAH77448.1"/>
    <property type="molecule type" value="Transcribed_RNA"/>
</dbReference>
<evidence type="ECO:0000313" key="1">
    <source>
        <dbReference type="EMBL" id="JAH77448.1"/>
    </source>
</evidence>
<sequence>MLLPRAVCKCTCKPTSLGNKTVLIIHQAVSLQLKCVPLVPQLFNNSLSSSFLLQYEVDCKIFNNRLLLLLFFLECHISTPVC</sequence>
<organism evidence="1">
    <name type="scientific">Anguilla anguilla</name>
    <name type="common">European freshwater eel</name>
    <name type="synonym">Muraena anguilla</name>
    <dbReference type="NCBI Taxonomy" id="7936"/>
    <lineage>
        <taxon>Eukaryota</taxon>
        <taxon>Metazoa</taxon>
        <taxon>Chordata</taxon>
        <taxon>Craniata</taxon>
        <taxon>Vertebrata</taxon>
        <taxon>Euteleostomi</taxon>
        <taxon>Actinopterygii</taxon>
        <taxon>Neopterygii</taxon>
        <taxon>Teleostei</taxon>
        <taxon>Anguilliformes</taxon>
        <taxon>Anguillidae</taxon>
        <taxon>Anguilla</taxon>
    </lineage>
</organism>
<proteinExistence type="predicted"/>
<name>A0A0E9VJP4_ANGAN</name>
<protein>
    <submittedName>
        <fullName evidence="1">Uncharacterized protein</fullName>
    </submittedName>
</protein>
<reference evidence="1" key="1">
    <citation type="submission" date="2014-11" db="EMBL/GenBank/DDBJ databases">
        <authorList>
            <person name="Amaro Gonzalez C."/>
        </authorList>
    </citation>
    <scope>NUCLEOTIDE SEQUENCE</scope>
</reference>
<dbReference type="AlphaFoldDB" id="A0A0E9VJP4"/>